<protein>
    <submittedName>
        <fullName evidence="5">M6 family metalloprotease-like protein</fullName>
    </submittedName>
</protein>
<evidence type="ECO:0000256" key="4">
    <source>
        <dbReference type="SAM" id="Phobius"/>
    </source>
</evidence>
<sequence length="770" mass="82279">MDDMTWDDYTPVPNTDWANDTEGSERPFHGAVVLLDFTNQPFLVTQDQGSHTFGNPSGLAHNIPRDDVPQFYLDLLNTPNELNHGRTINEYWMEQTGGRLSVQMEAFGPYELPGKIEEYGLNDSFNKPNAAFCPQGESCNKDIRRDALSLWSADIGVPNPLTEFDEVFYITAGHDESTTWEEFGRMLFENPEDVTDTFGPPRDENGVALDQNGAPMANAAKTRYIPWTSWSAAINHWPNANFPSRGNAGNSTQAESSGMGTFAHEFSHILGISDNYGNPFGTEAADGGPLRDTSGPFDVLARGQFGGPGGTHQRWGVPSVAGGSQPAGVALRNRINLDLIDLYTQDAQTGEATGNLITLTQESLNAQGSIVTNLTARAVMLPGKPTGINIAFERPKDALGNVLVDSRGRPLSGDDSNGSCTRAAQWDCDGGNFDNYTLEVLDRMGTDSFLPDHGVLISKTKNADSNPFIWAIDANPENIDTVDYVRPDGTPIMITRGDQRQLNDGLFHAGNDSGSEYEYVDEVNRLQFYVVDMKRDDDGLLSYDVAVRSLDNPGPQVRGLALGEGTVTGTTDDDIAQCTVPLTNTGGAVTNALANSDIYRITTSVDDRNWTPSTPSSIVTAETGETITVPVYLEHGAVTASTATLTVTATSENDPTKTQSVDCVITAAAVPTDEPTDVPTDTPTDEPTGEPTDAPTDEPTDAPTDPSTTVPADTGSDAGSDDGSSGALASTGVGAELPIALVGGLGLLLLGGILATITVQRRRRRSAETL</sequence>
<comment type="caution">
    <text evidence="5">The sequence shown here is derived from an EMBL/GenBank/DDBJ whole genome shotgun (WGS) entry which is preliminary data.</text>
</comment>
<feature type="transmembrane region" description="Helical" evidence="4">
    <location>
        <begin position="737"/>
        <end position="757"/>
    </location>
</feature>
<dbReference type="Pfam" id="PF04886">
    <property type="entry name" value="PT"/>
    <property type="match status" value="1"/>
</dbReference>
<name>A0A2M9BVQ6_9MICO</name>
<keyword evidence="4" id="KW-0472">Membrane</keyword>
<feature type="region of interest" description="Disordered" evidence="3">
    <location>
        <begin position="1"/>
        <end position="24"/>
    </location>
</feature>
<dbReference type="InterPro" id="IPR006970">
    <property type="entry name" value="PT"/>
</dbReference>
<proteinExistence type="predicted"/>
<feature type="region of interest" description="Disordered" evidence="3">
    <location>
        <begin position="668"/>
        <end position="727"/>
    </location>
</feature>
<keyword evidence="6" id="KW-1185">Reference proteome</keyword>
<keyword evidence="4" id="KW-1133">Transmembrane helix</keyword>
<organism evidence="5 6">
    <name type="scientific">Compostimonas suwonensis</name>
    <dbReference type="NCBI Taxonomy" id="1048394"/>
    <lineage>
        <taxon>Bacteria</taxon>
        <taxon>Bacillati</taxon>
        <taxon>Actinomycetota</taxon>
        <taxon>Actinomycetes</taxon>
        <taxon>Micrococcales</taxon>
        <taxon>Microbacteriaceae</taxon>
        <taxon>Compostimonas</taxon>
    </lineage>
</organism>
<keyword evidence="4" id="KW-0812">Transmembrane</keyword>
<keyword evidence="2" id="KW-0677">Repeat</keyword>
<evidence type="ECO:0000313" key="5">
    <source>
        <dbReference type="EMBL" id="PJJ62038.1"/>
    </source>
</evidence>
<feature type="compositionally biased region" description="Low complexity" evidence="3">
    <location>
        <begin position="701"/>
        <end position="727"/>
    </location>
</feature>
<feature type="compositionally biased region" description="Low complexity" evidence="3">
    <location>
        <begin position="669"/>
        <end position="682"/>
    </location>
</feature>
<evidence type="ECO:0000256" key="2">
    <source>
        <dbReference type="ARBA" id="ARBA00022737"/>
    </source>
</evidence>
<dbReference type="Proteomes" id="UP000230161">
    <property type="component" value="Unassembled WGS sequence"/>
</dbReference>
<dbReference type="GO" id="GO:0008237">
    <property type="term" value="F:metallopeptidase activity"/>
    <property type="evidence" value="ECO:0007669"/>
    <property type="project" value="UniProtKB-KW"/>
</dbReference>
<dbReference type="AlphaFoldDB" id="A0A2M9BVQ6"/>
<reference evidence="5 6" key="1">
    <citation type="submission" date="2017-11" db="EMBL/GenBank/DDBJ databases">
        <title>Genomic Encyclopedia of Archaeal and Bacterial Type Strains, Phase II (KMG-II): From Individual Species to Whole Genera.</title>
        <authorList>
            <person name="Goeker M."/>
        </authorList>
    </citation>
    <scope>NUCLEOTIDE SEQUENCE [LARGE SCALE GENOMIC DNA]</scope>
    <source>
        <strain evidence="5 6">DSM 25625</strain>
    </source>
</reference>
<evidence type="ECO:0000313" key="6">
    <source>
        <dbReference type="Proteomes" id="UP000230161"/>
    </source>
</evidence>
<keyword evidence="1" id="KW-0732">Signal</keyword>
<keyword evidence="5" id="KW-0482">Metalloprotease</keyword>
<keyword evidence="5" id="KW-0645">Protease</keyword>
<gene>
    <name evidence="5" type="ORF">CLV54_1830</name>
</gene>
<evidence type="ECO:0000256" key="1">
    <source>
        <dbReference type="ARBA" id="ARBA00022729"/>
    </source>
</evidence>
<keyword evidence="5" id="KW-0378">Hydrolase</keyword>
<dbReference type="EMBL" id="PGFB01000003">
    <property type="protein sequence ID" value="PJJ62038.1"/>
    <property type="molecule type" value="Genomic_DNA"/>
</dbReference>
<evidence type="ECO:0000256" key="3">
    <source>
        <dbReference type="SAM" id="MobiDB-lite"/>
    </source>
</evidence>
<accession>A0A2M9BVQ6</accession>
<dbReference type="GO" id="GO:0006508">
    <property type="term" value="P:proteolysis"/>
    <property type="evidence" value="ECO:0007669"/>
    <property type="project" value="UniProtKB-KW"/>
</dbReference>